<dbReference type="Gene3D" id="3.40.50.10330">
    <property type="entry name" value="Probable inorganic polyphosphate/atp-NAD kinase, domain 1"/>
    <property type="match status" value="1"/>
</dbReference>
<keyword evidence="3 6" id="KW-0418">Kinase</keyword>
<dbReference type="InterPro" id="IPR001206">
    <property type="entry name" value="Diacylglycerol_kinase_cat_dom"/>
</dbReference>
<evidence type="ECO:0000313" key="7">
    <source>
        <dbReference type="Proteomes" id="UP000515908"/>
    </source>
</evidence>
<evidence type="ECO:0000259" key="5">
    <source>
        <dbReference type="PROSITE" id="PS50146"/>
    </source>
</evidence>
<proteinExistence type="predicted"/>
<dbReference type="InterPro" id="IPR017438">
    <property type="entry name" value="ATP-NAD_kinase_N"/>
</dbReference>
<feature type="domain" description="DAGKc" evidence="5">
    <location>
        <begin position="113"/>
        <end position="286"/>
    </location>
</feature>
<dbReference type="Gene3D" id="2.60.200.40">
    <property type="match status" value="1"/>
</dbReference>
<name>A0A7G2CCN1_9TRYP</name>
<organism evidence="6 7">
    <name type="scientific">Angomonas deanei</name>
    <dbReference type="NCBI Taxonomy" id="59799"/>
    <lineage>
        <taxon>Eukaryota</taxon>
        <taxon>Discoba</taxon>
        <taxon>Euglenozoa</taxon>
        <taxon>Kinetoplastea</taxon>
        <taxon>Metakinetoplastina</taxon>
        <taxon>Trypanosomatida</taxon>
        <taxon>Trypanosomatidae</taxon>
        <taxon>Strigomonadinae</taxon>
        <taxon>Angomonas</taxon>
    </lineage>
</organism>
<evidence type="ECO:0000313" key="6">
    <source>
        <dbReference type="EMBL" id="CAD2215862.1"/>
    </source>
</evidence>
<keyword evidence="1" id="KW-0808">Transferase</keyword>
<dbReference type="InterPro" id="IPR016064">
    <property type="entry name" value="NAD/diacylglycerol_kinase_sf"/>
</dbReference>
<dbReference type="VEuPathDB" id="TriTrypDB:ADEAN_000332000"/>
<gene>
    <name evidence="6" type="ORF">ADEAN_000332000</name>
</gene>
<dbReference type="PANTHER" id="PTHR12358">
    <property type="entry name" value="SPHINGOSINE KINASE"/>
    <property type="match status" value="1"/>
</dbReference>
<evidence type="ECO:0000256" key="4">
    <source>
        <dbReference type="ARBA" id="ARBA00022840"/>
    </source>
</evidence>
<dbReference type="GO" id="GO:0046512">
    <property type="term" value="P:sphingosine biosynthetic process"/>
    <property type="evidence" value="ECO:0007669"/>
    <property type="project" value="TreeGrafter"/>
</dbReference>
<dbReference type="Pfam" id="PF00781">
    <property type="entry name" value="DAGK_cat"/>
    <property type="match status" value="1"/>
</dbReference>
<dbReference type="InterPro" id="IPR045540">
    <property type="entry name" value="YegS/DAGK_C"/>
</dbReference>
<accession>A0A7G2CCN1</accession>
<evidence type="ECO:0000256" key="2">
    <source>
        <dbReference type="ARBA" id="ARBA00022741"/>
    </source>
</evidence>
<dbReference type="SUPFAM" id="SSF111331">
    <property type="entry name" value="NAD kinase/diacylglycerol kinase-like"/>
    <property type="match status" value="1"/>
</dbReference>
<protein>
    <submittedName>
        <fullName evidence="6">Diacylglycerol kinase catalytic domain containing protein, putative</fullName>
    </submittedName>
</protein>
<dbReference type="GO" id="GO:0005737">
    <property type="term" value="C:cytoplasm"/>
    <property type="evidence" value="ECO:0007669"/>
    <property type="project" value="TreeGrafter"/>
</dbReference>
<dbReference type="SMART" id="SM00046">
    <property type="entry name" value="DAGKc"/>
    <property type="match status" value="1"/>
</dbReference>
<dbReference type="InterPro" id="IPR050187">
    <property type="entry name" value="Lipid_Phosphate_FormReg"/>
</dbReference>
<dbReference type="AlphaFoldDB" id="A0A7G2CCN1"/>
<keyword evidence="7" id="KW-1185">Reference proteome</keyword>
<evidence type="ECO:0000256" key="1">
    <source>
        <dbReference type="ARBA" id="ARBA00022679"/>
    </source>
</evidence>
<reference evidence="6 7" key="1">
    <citation type="submission" date="2020-08" db="EMBL/GenBank/DDBJ databases">
        <authorList>
            <person name="Newling K."/>
            <person name="Davey J."/>
            <person name="Forrester S."/>
        </authorList>
    </citation>
    <scope>NUCLEOTIDE SEQUENCE [LARGE SCALE GENOMIC DNA]</scope>
    <source>
        <strain evidence="7">Crithidia deanei Carvalho (ATCC PRA-265)</strain>
    </source>
</reference>
<dbReference type="Pfam" id="PF19279">
    <property type="entry name" value="YegS_C"/>
    <property type="match status" value="1"/>
</dbReference>
<evidence type="ECO:0000256" key="3">
    <source>
        <dbReference type="ARBA" id="ARBA00022777"/>
    </source>
</evidence>
<dbReference type="EMBL" id="LR877149">
    <property type="protein sequence ID" value="CAD2215862.1"/>
    <property type="molecule type" value="Genomic_DNA"/>
</dbReference>
<dbReference type="GO" id="GO:0005524">
    <property type="term" value="F:ATP binding"/>
    <property type="evidence" value="ECO:0007669"/>
    <property type="project" value="UniProtKB-KW"/>
</dbReference>
<dbReference type="PROSITE" id="PS50146">
    <property type="entry name" value="DAGK"/>
    <property type="match status" value="1"/>
</dbReference>
<sequence>MTDDAVTKAAYSQSNTGSPSLLCGVSNAESTEVPPGSSLNTFGSSSSWVSTAAHSKTHSNTVPRATFFVHYLRTRQSQKPTIHSLEFKSGDGLNSVFYVKQMAAAVLSHIYQEGYKRILIFISPKSGKGKGEEIVKRHILPILHFSRHAVDVHLTTRAHDCEDYVANISNALDGGTVVACAGGDGMIHEALNGLQRRKLALLKALREGGGNTGQPTTVTSLAYYFRHSKTVTEAWDRALPMVATIATGSACGLAKSLNVLHHTEAAISLINLRTCHMDLMHMKFIPNPELLSHNKARLVSGKHTKSAESGFCKYFEKHRREIEERDAERQNCKKMKLIDTTSPFLSDGTPEYRNPVSHYYGFPDFAERVAFMSLSFGMANDIDHGSEHLRFLGNNRFIVYGGYLILQGVRKYSTLLRYLPWESTSGFKVEKIHSNRKMPDTTQMPICTMNDSCPHCLEYAPRDVLSHTSTEKEAATEDDSLIQLSRVDESDEEAPEKSLDQFTNAELLNEEEVDFDDESLPWVTIRGDFYNMIICNLRDVAQDMVMAPIAHLSDGAIDLVYSRVDPSTGKGGRKELVQFMTSLEKGKHVEYEFCHYVKARAVEIKVDEGISMSDGELMPMSTARITKIRQGSRLVRFDYE</sequence>
<keyword evidence="4" id="KW-0067">ATP-binding</keyword>
<dbReference type="GO" id="GO:0001727">
    <property type="term" value="F:lipid kinase activity"/>
    <property type="evidence" value="ECO:0007669"/>
    <property type="project" value="TreeGrafter"/>
</dbReference>
<dbReference type="Proteomes" id="UP000515908">
    <property type="component" value="Chromosome 05"/>
</dbReference>
<keyword evidence="2" id="KW-0547">Nucleotide-binding</keyword>
<dbReference type="GO" id="GO:0016020">
    <property type="term" value="C:membrane"/>
    <property type="evidence" value="ECO:0007669"/>
    <property type="project" value="TreeGrafter"/>
</dbReference>
<dbReference type="PANTHER" id="PTHR12358:SF31">
    <property type="entry name" value="ACYLGLYCEROL KINASE, MITOCHONDRIAL"/>
    <property type="match status" value="1"/>
</dbReference>